<protein>
    <submittedName>
        <fullName evidence="1">Uncharacterized protein</fullName>
    </submittedName>
</protein>
<dbReference type="RefSeq" id="YP_004300595.1">
    <property type="nucleotide sequence ID" value="NC_015250.1"/>
</dbReference>
<reference evidence="1 2" key="1">
    <citation type="journal article" date="2010" name="Virol. J.">
        <title>Genomes of the T4-related bacteriophages as windows on microbial genome evolution.</title>
        <authorList>
            <person name="Petrov V.M."/>
            <person name="Ratnayaka S."/>
            <person name="Nolan J.M."/>
            <person name="Miller E.S."/>
            <person name="Karam J.D."/>
        </authorList>
    </citation>
    <scope>NUCLEOTIDE SEQUENCE [LARGE SCALE GENOMIC DNA]</scope>
    <source>
        <strain evidence="1">Acj133</strain>
    </source>
</reference>
<gene>
    <name evidence="1" type="ORF">Acj133p014</name>
</gene>
<dbReference type="EMBL" id="HM114315">
    <property type="protein sequence ID" value="ADJ19361.1"/>
    <property type="molecule type" value="Genomic_DNA"/>
</dbReference>
<sequence>MYYVSLKSANDFLQFAKDALAGPDGTHKGNSNITIHAEARWIVNKLKTTIKLVEAAQQVTEEPIKVPVTDGVFKCISCIQEIRNETN</sequence>
<keyword evidence="2" id="KW-1185">Reference proteome</keyword>
<dbReference type="KEGG" id="vg:10323001"/>
<accession>D9I5Y0</accession>
<evidence type="ECO:0000313" key="2">
    <source>
        <dbReference type="Proteomes" id="UP000000330"/>
    </source>
</evidence>
<dbReference type="GeneID" id="10323001"/>
<evidence type="ECO:0000313" key="1">
    <source>
        <dbReference type="EMBL" id="ADJ19361.1"/>
    </source>
</evidence>
<proteinExistence type="predicted"/>
<dbReference type="Proteomes" id="UP000000330">
    <property type="component" value="Segment"/>
</dbReference>
<name>D9I5Y0_9CAUD</name>
<organism evidence="1 2">
    <name type="scientific">Acinetobacter phage 133</name>
    <dbReference type="NCBI Taxonomy" id="2919552"/>
    <lineage>
        <taxon>Viruses</taxon>
        <taxon>Duplodnaviria</taxon>
        <taxon>Heunggongvirae</taxon>
        <taxon>Uroviricota</taxon>
        <taxon>Caudoviricetes</taxon>
        <taxon>Pantevenvirales</taxon>
        <taxon>Straboviridae</taxon>
        <taxon>Tevenvirinae</taxon>
        <taxon>Centumtrigintavirus</taxon>
        <taxon>Centumtrigintavirus cv133</taxon>
        <taxon>Acinetobacter virus 133</taxon>
    </lineage>
</organism>